<organism evidence="1 2">
    <name type="scientific">Anas platyrhynchos</name>
    <name type="common">Mallard</name>
    <name type="synonym">Anas boschas</name>
    <dbReference type="NCBI Taxonomy" id="8839"/>
    <lineage>
        <taxon>Eukaryota</taxon>
        <taxon>Metazoa</taxon>
        <taxon>Chordata</taxon>
        <taxon>Craniata</taxon>
        <taxon>Vertebrata</taxon>
        <taxon>Euteleostomi</taxon>
        <taxon>Archelosauria</taxon>
        <taxon>Archosauria</taxon>
        <taxon>Dinosauria</taxon>
        <taxon>Saurischia</taxon>
        <taxon>Theropoda</taxon>
        <taxon>Coelurosauria</taxon>
        <taxon>Aves</taxon>
        <taxon>Neognathae</taxon>
        <taxon>Galloanserae</taxon>
        <taxon>Anseriformes</taxon>
        <taxon>Anatidae</taxon>
        <taxon>Anatinae</taxon>
        <taxon>Anas</taxon>
    </lineage>
</organism>
<protein>
    <submittedName>
        <fullName evidence="1">Uncharacterized protein</fullName>
    </submittedName>
</protein>
<dbReference type="EMBL" id="KB742473">
    <property type="protein sequence ID" value="EOB08117.1"/>
    <property type="molecule type" value="Genomic_DNA"/>
</dbReference>
<evidence type="ECO:0000313" key="2">
    <source>
        <dbReference type="Proteomes" id="UP000296049"/>
    </source>
</evidence>
<evidence type="ECO:0000313" key="1">
    <source>
        <dbReference type="EMBL" id="EOB08117.1"/>
    </source>
</evidence>
<sequence>MVQKQPDQNANECKTCQLLTLSKIQTSFPKGQTGEITIRPLTRGTAHVEPDITLSLHPQKVAPAETQPCIKGEEQQVPDSTASDSHGVCICMPVPYYIESSFKSKTLIKYQQYNGMFTEIIPATIKIAQPTELLISKPQQAELSTQITVNLQQIQQLLGNDPSGLSASDAPSISMTCCLQVLLSEESRLEKAYEHMRVCEPRDALTIKCTDRRQSTARRRGCTGTFESKSTAKCQIYKRQEKVSCIRQSSIPQQVHAFIVSCLAKANVFGTFYPFTSLATMEGLQFYNTYAH</sequence>
<keyword evidence="2" id="KW-1185">Reference proteome</keyword>
<reference evidence="2" key="1">
    <citation type="journal article" date="2013" name="Nat. Genet.">
        <title>The duck genome and transcriptome provide insight into an avian influenza virus reservoir species.</title>
        <authorList>
            <person name="Huang Y."/>
            <person name="Li Y."/>
            <person name="Burt D.W."/>
            <person name="Chen H."/>
            <person name="Zhang Y."/>
            <person name="Qian W."/>
            <person name="Kim H."/>
            <person name="Gan S."/>
            <person name="Zhao Y."/>
            <person name="Li J."/>
            <person name="Yi K."/>
            <person name="Feng H."/>
            <person name="Zhu P."/>
            <person name="Li B."/>
            <person name="Liu Q."/>
            <person name="Fairley S."/>
            <person name="Magor K.E."/>
            <person name="Du Z."/>
            <person name="Hu X."/>
            <person name="Goodman L."/>
            <person name="Tafer H."/>
            <person name="Vignal A."/>
            <person name="Lee T."/>
            <person name="Kim K.W."/>
            <person name="Sheng Z."/>
            <person name="An Y."/>
            <person name="Searle S."/>
            <person name="Herrero J."/>
            <person name="Groenen M.A."/>
            <person name="Crooijmans R.P."/>
            <person name="Faraut T."/>
            <person name="Cai Q."/>
            <person name="Webster R.G."/>
            <person name="Aldridge J.R."/>
            <person name="Warren W.C."/>
            <person name="Bartschat S."/>
            <person name="Kehr S."/>
            <person name="Marz M."/>
            <person name="Stadler P.F."/>
            <person name="Smith J."/>
            <person name="Kraus R.H."/>
            <person name="Zhao Y."/>
            <person name="Ren L."/>
            <person name="Fei J."/>
            <person name="Morisson M."/>
            <person name="Kaiser P."/>
            <person name="Griffin D.K."/>
            <person name="Rao M."/>
            <person name="Pitel F."/>
            <person name="Wang J."/>
            <person name="Li N."/>
        </authorList>
    </citation>
    <scope>NUCLEOTIDE SEQUENCE [LARGE SCALE GENOMIC DNA]</scope>
</reference>
<gene>
    <name evidence="1" type="ORF">Anapl_04675</name>
</gene>
<name>R0KDN1_ANAPL</name>
<proteinExistence type="predicted"/>
<accession>R0KDN1</accession>
<dbReference type="AlphaFoldDB" id="R0KDN1"/>
<dbReference type="Proteomes" id="UP000296049">
    <property type="component" value="Unassembled WGS sequence"/>
</dbReference>